<dbReference type="STRING" id="1043493.SAMN05421637_2298"/>
<dbReference type="EMBL" id="FNZI01000005">
    <property type="protein sequence ID" value="SEJ58363.1"/>
    <property type="molecule type" value="Genomic_DNA"/>
</dbReference>
<keyword evidence="3" id="KW-1185">Reference proteome</keyword>
<dbReference type="AlphaFoldDB" id="A0A1H6ZY05"/>
<reference evidence="3" key="1">
    <citation type="submission" date="2016-10" db="EMBL/GenBank/DDBJ databases">
        <authorList>
            <person name="Varghese N."/>
        </authorList>
    </citation>
    <scope>NUCLEOTIDE SEQUENCE [LARGE SCALE GENOMIC DNA]</scope>
    <source>
        <strain evidence="3">DSM 24868</strain>
    </source>
</reference>
<evidence type="ECO:0000313" key="3">
    <source>
        <dbReference type="Proteomes" id="UP000183315"/>
    </source>
</evidence>
<accession>A0A1H6ZY05</accession>
<proteinExistence type="predicted"/>
<dbReference type="eggNOG" id="COG2852">
    <property type="taxonomic scope" value="Bacteria"/>
</dbReference>
<name>A0A1H6ZY05_9MICO</name>
<dbReference type="Pfam" id="PF04480">
    <property type="entry name" value="DUF559"/>
    <property type="match status" value="1"/>
</dbReference>
<gene>
    <name evidence="2" type="ORF">SAMN05421637_2298</name>
</gene>
<dbReference type="OrthoDB" id="5243722at2"/>
<dbReference type="InterPro" id="IPR007569">
    <property type="entry name" value="DUF559"/>
</dbReference>
<evidence type="ECO:0000259" key="1">
    <source>
        <dbReference type="Pfam" id="PF04480"/>
    </source>
</evidence>
<sequence>MPLRRRRMGAVTTRAEIEARLARVTGELTSARRASLRATLVVALGEHLFERAVEARALVRVLPGVYAPRAVANSHAVRCHAVTLVAGGRILIAGRSALHVYDHAFPMPERVEAVMPHGTHAPTVPWLWVRRRTPPRNTTSAYGCEALTREDAVIDAWSRAAPSARKGLLYEVLWLGIATPRQVADAAARIARVPGRRALDAILAEFQDGAHSPGEVMARREVFNRPRDRVLERQVVVVAQGRRRPVDLLHRDARVAIEVDSERHHTGTLAVARDDERSAELAAEGYLTLRFLFRDLRDRPDWCRRQADRTIDGRLRQPVRGRR</sequence>
<feature type="domain" description="DUF559" evidence="1">
    <location>
        <begin position="246"/>
        <end position="298"/>
    </location>
</feature>
<protein>
    <recommendedName>
        <fullName evidence="1">DUF559 domain-containing protein</fullName>
    </recommendedName>
</protein>
<organism evidence="2 3">
    <name type="scientific">Demequina mangrovi</name>
    <dbReference type="NCBI Taxonomy" id="1043493"/>
    <lineage>
        <taxon>Bacteria</taxon>
        <taxon>Bacillati</taxon>
        <taxon>Actinomycetota</taxon>
        <taxon>Actinomycetes</taxon>
        <taxon>Micrococcales</taxon>
        <taxon>Demequinaceae</taxon>
        <taxon>Demequina</taxon>
    </lineage>
</organism>
<evidence type="ECO:0000313" key="2">
    <source>
        <dbReference type="EMBL" id="SEJ58363.1"/>
    </source>
</evidence>
<dbReference type="Proteomes" id="UP000183315">
    <property type="component" value="Unassembled WGS sequence"/>
</dbReference>